<comment type="caution">
    <text evidence="2">The sequence shown here is derived from an EMBL/GenBank/DDBJ whole genome shotgun (WGS) entry which is preliminary data.</text>
</comment>
<evidence type="ECO:0000256" key="1">
    <source>
        <dbReference type="SAM" id="Phobius"/>
    </source>
</evidence>
<evidence type="ECO:0008006" key="4">
    <source>
        <dbReference type="Google" id="ProtNLM"/>
    </source>
</evidence>
<evidence type="ECO:0000313" key="2">
    <source>
        <dbReference type="EMBL" id="MCW1926627.1"/>
    </source>
</evidence>
<keyword evidence="1" id="KW-0472">Membrane</keyword>
<name>A0ABT3GSY8_9BACT</name>
<proteinExistence type="predicted"/>
<keyword evidence="3" id="KW-1185">Reference proteome</keyword>
<dbReference type="EMBL" id="JAPDDT010000032">
    <property type="protein sequence ID" value="MCW1926627.1"/>
    <property type="molecule type" value="Genomic_DNA"/>
</dbReference>
<gene>
    <name evidence="2" type="ORF">OKA05_29005</name>
</gene>
<sequence>MRALGTVVTEWDIFAPLLGLGLVVVLIGTAVFSIVRHRDRWWGILQAVCCVVAAVGIVRSFLIQREEEAESYRVFQTEIDLGSLVSRARSLRIFRRDLQDADGDALMGAFMADLTVGDYHHMKNDAGALVDRWKNPIRFEVDADGGVVVASSGPDGAFGTGDDLR</sequence>
<reference evidence="2 3" key="1">
    <citation type="submission" date="2022-10" db="EMBL/GenBank/DDBJ databases">
        <title>Luteolibacter arcticus strain CCTCC AB 2014275, whole genome shotgun sequencing project.</title>
        <authorList>
            <person name="Zhao G."/>
            <person name="Shen L."/>
        </authorList>
    </citation>
    <scope>NUCLEOTIDE SEQUENCE [LARGE SCALE GENOMIC DNA]</scope>
    <source>
        <strain evidence="2 3">CCTCC AB 2014275</strain>
    </source>
</reference>
<evidence type="ECO:0000313" key="3">
    <source>
        <dbReference type="Proteomes" id="UP001320876"/>
    </source>
</evidence>
<feature type="transmembrane region" description="Helical" evidence="1">
    <location>
        <begin position="42"/>
        <end position="62"/>
    </location>
</feature>
<keyword evidence="1" id="KW-0812">Transmembrane</keyword>
<dbReference type="Proteomes" id="UP001320876">
    <property type="component" value="Unassembled WGS sequence"/>
</dbReference>
<protein>
    <recommendedName>
        <fullName evidence="4">Type II secretion system protein GspG C-terminal domain-containing protein</fullName>
    </recommendedName>
</protein>
<accession>A0ABT3GSY8</accession>
<feature type="transmembrane region" description="Helical" evidence="1">
    <location>
        <begin position="13"/>
        <end position="35"/>
    </location>
</feature>
<dbReference type="RefSeq" id="WP_264490735.1">
    <property type="nucleotide sequence ID" value="NZ_JAPDDT010000032.1"/>
</dbReference>
<organism evidence="2 3">
    <name type="scientific">Luteolibacter arcticus</name>
    <dbReference type="NCBI Taxonomy" id="1581411"/>
    <lineage>
        <taxon>Bacteria</taxon>
        <taxon>Pseudomonadati</taxon>
        <taxon>Verrucomicrobiota</taxon>
        <taxon>Verrucomicrobiia</taxon>
        <taxon>Verrucomicrobiales</taxon>
        <taxon>Verrucomicrobiaceae</taxon>
        <taxon>Luteolibacter</taxon>
    </lineage>
</organism>
<keyword evidence="1" id="KW-1133">Transmembrane helix</keyword>